<reference evidence="1" key="1">
    <citation type="submission" date="2022-01" db="EMBL/GenBank/DDBJ databases">
        <authorList>
            <person name="Braso-Vives M."/>
        </authorList>
    </citation>
    <scope>NUCLEOTIDE SEQUENCE</scope>
</reference>
<keyword evidence="2" id="KW-1185">Reference proteome</keyword>
<proteinExistence type="predicted"/>
<protein>
    <submittedName>
        <fullName evidence="1">Hypp3617 protein</fullName>
    </submittedName>
</protein>
<dbReference type="Proteomes" id="UP000838412">
    <property type="component" value="Chromosome 6"/>
</dbReference>
<accession>A0A8K0A0W1</accession>
<evidence type="ECO:0000313" key="2">
    <source>
        <dbReference type="Proteomes" id="UP000838412"/>
    </source>
</evidence>
<evidence type="ECO:0000313" key="1">
    <source>
        <dbReference type="EMBL" id="CAH1266887.1"/>
    </source>
</evidence>
<dbReference type="AlphaFoldDB" id="A0A8K0A0W1"/>
<organism evidence="1 2">
    <name type="scientific">Branchiostoma lanceolatum</name>
    <name type="common">Common lancelet</name>
    <name type="synonym">Amphioxus lanceolatum</name>
    <dbReference type="NCBI Taxonomy" id="7740"/>
    <lineage>
        <taxon>Eukaryota</taxon>
        <taxon>Metazoa</taxon>
        <taxon>Chordata</taxon>
        <taxon>Cephalochordata</taxon>
        <taxon>Leptocardii</taxon>
        <taxon>Amphioxiformes</taxon>
        <taxon>Branchiostomatidae</taxon>
        <taxon>Branchiostoma</taxon>
    </lineage>
</organism>
<gene>
    <name evidence="1" type="primary">Hypp3617</name>
    <name evidence="1" type="ORF">BLAG_LOCUS20403</name>
</gene>
<sequence length="177" mass="20412">MQVGRDTGEIWYNVAALFAQVLNDGCTAVLTSDFKAQATEAIQHAKDHYKQGGDEDESCRNKLRRAHIRHAMSILGCWSEVRPTNRSDDVTEDDLRQAVDSLDEVERNLWDGIPNRMRYYWYLARSDLFRYKNSIQRALEMAEEALRIAKESQFPSEVHFAADRVKLLSKLVSGKHH</sequence>
<name>A0A8K0A0W1_BRALA</name>
<dbReference type="OrthoDB" id="6109927at2759"/>
<dbReference type="EMBL" id="OV696691">
    <property type="protein sequence ID" value="CAH1266887.1"/>
    <property type="molecule type" value="Genomic_DNA"/>
</dbReference>